<evidence type="ECO:0000259" key="3">
    <source>
        <dbReference type="PROSITE" id="PS50011"/>
    </source>
</evidence>
<feature type="chain" id="PRO_5016407193" description="Protein kinase domain-containing protein" evidence="2">
    <location>
        <begin position="26"/>
        <end position="615"/>
    </location>
</feature>
<dbReference type="InterPro" id="IPR056561">
    <property type="entry name" value="NFP_LYK_LysM1"/>
</dbReference>
<dbReference type="EMBL" id="KQ990577">
    <property type="protein sequence ID" value="KZV52961.1"/>
    <property type="molecule type" value="Genomic_DNA"/>
</dbReference>
<dbReference type="InterPro" id="IPR008266">
    <property type="entry name" value="Tyr_kinase_AS"/>
</dbReference>
<evidence type="ECO:0000256" key="2">
    <source>
        <dbReference type="SAM" id="SignalP"/>
    </source>
</evidence>
<evidence type="ECO:0000313" key="5">
    <source>
        <dbReference type="Proteomes" id="UP000250235"/>
    </source>
</evidence>
<dbReference type="GO" id="GO:0004672">
    <property type="term" value="F:protein kinase activity"/>
    <property type="evidence" value="ECO:0007669"/>
    <property type="project" value="InterPro"/>
</dbReference>
<dbReference type="InterPro" id="IPR011009">
    <property type="entry name" value="Kinase-like_dom_sf"/>
</dbReference>
<feature type="transmembrane region" description="Helical" evidence="1">
    <location>
        <begin position="245"/>
        <end position="268"/>
    </location>
</feature>
<dbReference type="Proteomes" id="UP000250235">
    <property type="component" value="Unassembled WGS sequence"/>
</dbReference>
<dbReference type="AlphaFoldDB" id="A0A2Z7D7X5"/>
<keyword evidence="5" id="KW-1185">Reference proteome</keyword>
<dbReference type="SUPFAM" id="SSF56112">
    <property type="entry name" value="Protein kinase-like (PK-like)"/>
    <property type="match status" value="1"/>
</dbReference>
<dbReference type="PANTHER" id="PTHR45927:SF2">
    <property type="entry name" value="SERINE_THREONINE RECEPTOR-LIKE KINASE NFP"/>
    <property type="match status" value="1"/>
</dbReference>
<sequence>MAISHNTFLSISSLFLAFAASLVSAQLPNNTANTDFTWSTGSPRSCATYVTYRVQAPYSDLVSISKLFRVSSLDIAKASSLPSDDSILIPDQLLLIPIKCTCNGTYYFSNVTYTIKNGDNFYSVSIKPFQNLTNYQFVEDMNPTLKPNNLTIGAEAVFPLLCKCPRKSYLDKETRHLITYVWQPGDDVFSVSTMFQASASDIVMENNNRNFTRATFLPLLIPIKSSTKLPMFHAPETHVNSKHHLIFVTILSLVMALVIILSGFAAYFKLLYKKNKMLVRNDSSLETCDLVPACKASKDETSFPKTTPDKLLPGLSDYLGKPIMYDLHVILKAAMNFSAHNRIGGSVYKAIINDQVFAVKKTRDAAEELKILQKVNHVNLVKLMGVSSDNDGNFYIVYEYVENGSLEKWLFPKVSSSSDKVEPLSWRQRLLIALEVANGLQYLQEHTQPSVVHKDITTSNILLDSNFKPKISNFSAARATKCSIILKVDVFSFGIVLLELLSGKKVMEMKDNGEVVMLWKEIKGILEVEDQRKERLRRWMDPKMKGCFDIEDALSLANLARACTSEKSSDRPRMSEIVFNLCVVTESSPHMYENSGISNLEVMGVYPVIRPIMAR</sequence>
<feature type="domain" description="Protein kinase" evidence="3">
    <location>
        <begin position="333"/>
        <end position="593"/>
    </location>
</feature>
<protein>
    <recommendedName>
        <fullName evidence="3">Protein kinase domain-containing protein</fullName>
    </recommendedName>
</protein>
<dbReference type="Pfam" id="PF23457">
    <property type="entry name" value="LysM2_NFP"/>
    <property type="match status" value="1"/>
</dbReference>
<evidence type="ECO:0000256" key="1">
    <source>
        <dbReference type="SAM" id="Phobius"/>
    </source>
</evidence>
<keyword evidence="1" id="KW-1133">Transmembrane helix</keyword>
<name>A0A2Z7D7X5_9LAMI</name>
<evidence type="ECO:0000313" key="4">
    <source>
        <dbReference type="EMBL" id="KZV52961.1"/>
    </source>
</evidence>
<dbReference type="InterPro" id="IPR000719">
    <property type="entry name" value="Prot_kinase_dom"/>
</dbReference>
<dbReference type="GO" id="GO:0005524">
    <property type="term" value="F:ATP binding"/>
    <property type="evidence" value="ECO:0007669"/>
    <property type="project" value="InterPro"/>
</dbReference>
<dbReference type="InterPro" id="IPR059143">
    <property type="entry name" value="NFP_LysM2"/>
</dbReference>
<keyword evidence="1" id="KW-0472">Membrane</keyword>
<dbReference type="PROSITE" id="PS00109">
    <property type="entry name" value="PROTEIN_KINASE_TYR"/>
    <property type="match status" value="1"/>
</dbReference>
<dbReference type="InterPro" id="IPR001245">
    <property type="entry name" value="Ser-Thr/Tyr_kinase_cat_dom"/>
</dbReference>
<dbReference type="OrthoDB" id="1668230at2759"/>
<reference evidence="4 5" key="1">
    <citation type="journal article" date="2015" name="Proc. Natl. Acad. Sci. U.S.A.">
        <title>The resurrection genome of Boea hygrometrica: A blueprint for survival of dehydration.</title>
        <authorList>
            <person name="Xiao L."/>
            <person name="Yang G."/>
            <person name="Zhang L."/>
            <person name="Yang X."/>
            <person name="Zhao S."/>
            <person name="Ji Z."/>
            <person name="Zhou Q."/>
            <person name="Hu M."/>
            <person name="Wang Y."/>
            <person name="Chen M."/>
            <person name="Xu Y."/>
            <person name="Jin H."/>
            <person name="Xiao X."/>
            <person name="Hu G."/>
            <person name="Bao F."/>
            <person name="Hu Y."/>
            <person name="Wan P."/>
            <person name="Li L."/>
            <person name="Deng X."/>
            <person name="Kuang T."/>
            <person name="Xiang C."/>
            <person name="Zhu J.K."/>
            <person name="Oliver M.J."/>
            <person name="He Y."/>
        </authorList>
    </citation>
    <scope>NUCLEOTIDE SEQUENCE [LARGE SCALE GENOMIC DNA]</scope>
    <source>
        <strain evidence="5">cv. XS01</strain>
    </source>
</reference>
<keyword evidence="1" id="KW-0812">Transmembrane</keyword>
<accession>A0A2Z7D7X5</accession>
<dbReference type="InterPro" id="IPR052611">
    <property type="entry name" value="Plant_RLK_LysM"/>
</dbReference>
<dbReference type="PANTHER" id="PTHR45927">
    <property type="entry name" value="LYSM-DOMAIN RECEPTOR-LIKE KINASE-RELATED"/>
    <property type="match status" value="1"/>
</dbReference>
<organism evidence="4 5">
    <name type="scientific">Dorcoceras hygrometricum</name>
    <dbReference type="NCBI Taxonomy" id="472368"/>
    <lineage>
        <taxon>Eukaryota</taxon>
        <taxon>Viridiplantae</taxon>
        <taxon>Streptophyta</taxon>
        <taxon>Embryophyta</taxon>
        <taxon>Tracheophyta</taxon>
        <taxon>Spermatophyta</taxon>
        <taxon>Magnoliopsida</taxon>
        <taxon>eudicotyledons</taxon>
        <taxon>Gunneridae</taxon>
        <taxon>Pentapetalae</taxon>
        <taxon>asterids</taxon>
        <taxon>lamiids</taxon>
        <taxon>Lamiales</taxon>
        <taxon>Gesneriaceae</taxon>
        <taxon>Didymocarpoideae</taxon>
        <taxon>Trichosporeae</taxon>
        <taxon>Loxocarpinae</taxon>
        <taxon>Dorcoceras</taxon>
    </lineage>
</organism>
<feature type="signal peptide" evidence="2">
    <location>
        <begin position="1"/>
        <end position="25"/>
    </location>
</feature>
<keyword evidence="2" id="KW-0732">Signal</keyword>
<dbReference type="Pfam" id="PF23462">
    <property type="entry name" value="LysM3_NFP"/>
    <property type="match status" value="1"/>
</dbReference>
<dbReference type="PROSITE" id="PS50011">
    <property type="entry name" value="PROTEIN_KINASE_DOM"/>
    <property type="match status" value="1"/>
</dbReference>
<dbReference type="Gene3D" id="1.10.510.10">
    <property type="entry name" value="Transferase(Phosphotransferase) domain 1"/>
    <property type="match status" value="2"/>
</dbReference>
<dbReference type="InterPro" id="IPR059144">
    <property type="entry name" value="NFP_LysM3"/>
</dbReference>
<dbReference type="Pfam" id="PF23446">
    <property type="entry name" value="LysM1_NFP_LYK"/>
    <property type="match status" value="1"/>
</dbReference>
<gene>
    <name evidence="4" type="ORF">F511_34815</name>
</gene>
<proteinExistence type="predicted"/>
<dbReference type="Pfam" id="PF07714">
    <property type="entry name" value="PK_Tyr_Ser-Thr"/>
    <property type="match status" value="1"/>
</dbReference>